<evidence type="ECO:0000313" key="3">
    <source>
        <dbReference type="Proteomes" id="UP001500037"/>
    </source>
</evidence>
<comment type="caution">
    <text evidence="2">The sequence shown here is derived from an EMBL/GenBank/DDBJ whole genome shotgun (WGS) entry which is preliminary data.</text>
</comment>
<dbReference type="Pfam" id="PF05742">
    <property type="entry name" value="TANGO2"/>
    <property type="match status" value="1"/>
</dbReference>
<dbReference type="InterPro" id="IPR006674">
    <property type="entry name" value="HD_domain"/>
</dbReference>
<feature type="domain" description="HD" evidence="1">
    <location>
        <begin position="380"/>
        <end position="458"/>
    </location>
</feature>
<dbReference type="NCBIfam" id="TIGR00277">
    <property type="entry name" value="HDIG"/>
    <property type="match status" value="1"/>
</dbReference>
<evidence type="ECO:0000313" key="2">
    <source>
        <dbReference type="EMBL" id="GAA1232174.1"/>
    </source>
</evidence>
<protein>
    <recommendedName>
        <fullName evidence="1">HD domain-containing protein</fullName>
    </recommendedName>
</protein>
<evidence type="ECO:0000259" key="1">
    <source>
        <dbReference type="Pfam" id="PF01966"/>
    </source>
</evidence>
<name>A0ABP4GUC5_9ACTN</name>
<accession>A0ABP4GUC5</accession>
<dbReference type="SUPFAM" id="SSF109604">
    <property type="entry name" value="HD-domain/PDEase-like"/>
    <property type="match status" value="1"/>
</dbReference>
<organism evidence="2 3">
    <name type="scientific">Kitasatospora nipponensis</name>
    <dbReference type="NCBI Taxonomy" id="258049"/>
    <lineage>
        <taxon>Bacteria</taxon>
        <taxon>Bacillati</taxon>
        <taxon>Actinomycetota</taxon>
        <taxon>Actinomycetes</taxon>
        <taxon>Kitasatosporales</taxon>
        <taxon>Streptomycetaceae</taxon>
        <taxon>Kitasatospora</taxon>
    </lineage>
</organism>
<sequence length="546" mass="59087">MCTAFVSIDLGSAVPVLLLAVRDEYTDRRWLPPGRHWPSWPTVTGALDLTAGGTWLAFDPHNGPVAACLLNGFGPQAPAHRRLSRGEIPLIAASGQEISHDRLERHDPFHLIVARPNGVRLISWNGCAVEDRELPSGISAVVNDGLEGQADNRTDSPRIRSAMAARLAHFRTRLQAVARPEPAAGRPEDAWGQWLPIACGDGLPPDHPAALVRHLESRSGRTWGSTSISLVALTPSAARYDFGPALGSCTWPRIHLETVLDRLPAPDHRHPGGAGACGASLAVQPVSAVADALCGHLPKCAAERMSRGLARVSRYPCSARPSRRSYDLLNPGRSNALQRAPGNVDYPGRSRRKVMMMSTSTPDWAEQIAQQELATSLPRRWAHSQGVARQAQRLAPVLGPDAALLIAAAVLHDVGYTPRLAVTGFHPLDGARFLRDEHGADERLVRLVANHSVALLEAEERGLREILEREFPLLDDQLLVDALIFCDMTTTPDGTLTSARDRVSEIVARYGASTLVGRFIQRAGPEIEAAVARTEHRLAAAGDQPR</sequence>
<reference evidence="3" key="1">
    <citation type="journal article" date="2019" name="Int. J. Syst. Evol. Microbiol.">
        <title>The Global Catalogue of Microorganisms (GCM) 10K type strain sequencing project: providing services to taxonomists for standard genome sequencing and annotation.</title>
        <authorList>
            <consortium name="The Broad Institute Genomics Platform"/>
            <consortium name="The Broad Institute Genome Sequencing Center for Infectious Disease"/>
            <person name="Wu L."/>
            <person name="Ma J."/>
        </authorList>
    </citation>
    <scope>NUCLEOTIDE SEQUENCE [LARGE SCALE GENOMIC DNA]</scope>
    <source>
        <strain evidence="3">JCM 13004</strain>
    </source>
</reference>
<dbReference type="EMBL" id="BAAALF010000030">
    <property type="protein sequence ID" value="GAA1232174.1"/>
    <property type="molecule type" value="Genomic_DNA"/>
</dbReference>
<dbReference type="InterPro" id="IPR008551">
    <property type="entry name" value="TANGO2"/>
</dbReference>
<dbReference type="Pfam" id="PF01966">
    <property type="entry name" value="HD"/>
    <property type="match status" value="1"/>
</dbReference>
<dbReference type="InterPro" id="IPR006675">
    <property type="entry name" value="HDIG_dom"/>
</dbReference>
<dbReference type="Proteomes" id="UP001500037">
    <property type="component" value="Unassembled WGS sequence"/>
</dbReference>
<proteinExistence type="predicted"/>
<keyword evidence="3" id="KW-1185">Reference proteome</keyword>
<gene>
    <name evidence="2" type="ORF">GCM10009665_23010</name>
</gene>
<dbReference type="Gene3D" id="1.10.3210.10">
    <property type="entry name" value="Hypothetical protein af1432"/>
    <property type="match status" value="1"/>
</dbReference>